<feature type="transmembrane region" description="Helical" evidence="10">
    <location>
        <begin position="362"/>
        <end position="379"/>
    </location>
</feature>
<keyword evidence="7" id="KW-0406">Ion transport</keyword>
<sequence>MSGMQDRSWWGREARATVALAYPLVLTNLAQALIPATDVVLLGWAGPKVLAAGSLGVNLYNACMIFGVGVMIAASPMMARALGQRAHNVRDVRRTVRQSLWAAVALVIPIWLLLWHSEGILLLFRQEPELAKQASHLIRPMMFGMLPLFVYQVLKSFVSALERPGWAFAAGAFAVFSNAILNYALIFGKFGLPALGLYGAGLGSTISNSVMAVGLAIVVTRHRHFRRYYLFGNFWRPDWARFAQVWRLGLPIAVTLGMEVTIFNAAVFLMGMIGEPELAAHAVAIQIASLCFMVPLGIGQATTVRVGLAYGRHDRVGVGRAGWAAFGVTMVFMVCSASLMLLAPRFLVGLFLDVHTPANAHVIDLAVAFLTVAALFQLVDGAQAVGAGMLRGIHDTAVPMLFAALGYWVIGFGTAILFAFHLGWGGIGVWVGLAAGLAAAAVLMMTRWMRREKLGLI</sequence>
<dbReference type="NCBIfam" id="TIGR00797">
    <property type="entry name" value="matE"/>
    <property type="match status" value="1"/>
</dbReference>
<accession>A0ABT6N3C6</accession>
<evidence type="ECO:0000256" key="3">
    <source>
        <dbReference type="ARBA" id="ARBA00022449"/>
    </source>
</evidence>
<dbReference type="Pfam" id="PF01554">
    <property type="entry name" value="MatE"/>
    <property type="match status" value="2"/>
</dbReference>
<name>A0ABT6N3C6_9SPHN</name>
<keyword evidence="8 10" id="KW-0472">Membrane</keyword>
<keyword evidence="2" id="KW-0813">Transport</keyword>
<dbReference type="PANTHER" id="PTHR43298">
    <property type="entry name" value="MULTIDRUG RESISTANCE PROTEIN NORM-RELATED"/>
    <property type="match status" value="1"/>
</dbReference>
<gene>
    <name evidence="11" type="ORF">QGN17_13555</name>
</gene>
<reference evidence="11" key="1">
    <citation type="submission" date="2023-04" db="EMBL/GenBank/DDBJ databases">
        <title>Sphingomonas sp. MAHUQ-71 isolated from rice field.</title>
        <authorList>
            <person name="Huq M.A."/>
        </authorList>
    </citation>
    <scope>NUCLEOTIDE SEQUENCE</scope>
    <source>
        <strain evidence="11">MAHUQ-71</strain>
    </source>
</reference>
<dbReference type="EMBL" id="JARYGZ010000001">
    <property type="protein sequence ID" value="MDH7639755.1"/>
    <property type="molecule type" value="Genomic_DNA"/>
</dbReference>
<keyword evidence="3" id="KW-0050">Antiport</keyword>
<evidence type="ECO:0000313" key="11">
    <source>
        <dbReference type="EMBL" id="MDH7639755.1"/>
    </source>
</evidence>
<protein>
    <recommendedName>
        <fullName evidence="9">Multidrug-efflux transporter</fullName>
    </recommendedName>
</protein>
<proteinExistence type="predicted"/>
<keyword evidence="6 10" id="KW-1133">Transmembrane helix</keyword>
<feature type="transmembrane region" description="Helical" evidence="10">
    <location>
        <begin position="100"/>
        <end position="117"/>
    </location>
</feature>
<dbReference type="PANTHER" id="PTHR43298:SF2">
    <property type="entry name" value="FMN_FAD EXPORTER YEEO-RELATED"/>
    <property type="match status" value="1"/>
</dbReference>
<feature type="transmembrane region" description="Helical" evidence="10">
    <location>
        <begin position="427"/>
        <end position="446"/>
    </location>
</feature>
<evidence type="ECO:0000256" key="6">
    <source>
        <dbReference type="ARBA" id="ARBA00022989"/>
    </source>
</evidence>
<evidence type="ECO:0000256" key="10">
    <source>
        <dbReference type="SAM" id="Phobius"/>
    </source>
</evidence>
<feature type="transmembrane region" description="Helical" evidence="10">
    <location>
        <begin position="198"/>
        <end position="219"/>
    </location>
</feature>
<dbReference type="InterPro" id="IPR002528">
    <property type="entry name" value="MATE_fam"/>
</dbReference>
<evidence type="ECO:0000256" key="4">
    <source>
        <dbReference type="ARBA" id="ARBA00022475"/>
    </source>
</evidence>
<evidence type="ECO:0000256" key="5">
    <source>
        <dbReference type="ARBA" id="ARBA00022692"/>
    </source>
</evidence>
<feature type="transmembrane region" description="Helical" evidence="10">
    <location>
        <begin position="279"/>
        <end position="299"/>
    </location>
</feature>
<dbReference type="Proteomes" id="UP001160625">
    <property type="component" value="Unassembled WGS sequence"/>
</dbReference>
<feature type="transmembrane region" description="Helical" evidence="10">
    <location>
        <begin position="166"/>
        <end position="186"/>
    </location>
</feature>
<comment type="caution">
    <text evidence="11">The sequence shown here is derived from an EMBL/GenBank/DDBJ whole genome shotgun (WGS) entry which is preliminary data.</text>
</comment>
<dbReference type="RefSeq" id="WP_281044999.1">
    <property type="nucleotide sequence ID" value="NZ_JARYGZ010000001.1"/>
</dbReference>
<feature type="transmembrane region" description="Helical" evidence="10">
    <location>
        <begin position="56"/>
        <end position="79"/>
    </location>
</feature>
<keyword evidence="12" id="KW-1185">Reference proteome</keyword>
<evidence type="ECO:0000256" key="8">
    <source>
        <dbReference type="ARBA" id="ARBA00023136"/>
    </source>
</evidence>
<dbReference type="CDD" id="cd13131">
    <property type="entry name" value="MATE_NorM_like"/>
    <property type="match status" value="1"/>
</dbReference>
<evidence type="ECO:0000313" key="12">
    <source>
        <dbReference type="Proteomes" id="UP001160625"/>
    </source>
</evidence>
<dbReference type="InterPro" id="IPR050222">
    <property type="entry name" value="MATE_MdtK"/>
</dbReference>
<evidence type="ECO:0000256" key="9">
    <source>
        <dbReference type="ARBA" id="ARBA00031636"/>
    </source>
</evidence>
<evidence type="ECO:0000256" key="1">
    <source>
        <dbReference type="ARBA" id="ARBA00004429"/>
    </source>
</evidence>
<feature type="transmembrane region" description="Helical" evidence="10">
    <location>
        <begin position="400"/>
        <end position="421"/>
    </location>
</feature>
<dbReference type="PIRSF" id="PIRSF006603">
    <property type="entry name" value="DinF"/>
    <property type="match status" value="1"/>
</dbReference>
<feature type="transmembrane region" description="Helical" evidence="10">
    <location>
        <begin position="137"/>
        <end position="154"/>
    </location>
</feature>
<evidence type="ECO:0000256" key="2">
    <source>
        <dbReference type="ARBA" id="ARBA00022448"/>
    </source>
</evidence>
<feature type="transmembrane region" description="Helical" evidence="10">
    <location>
        <begin position="320"/>
        <end position="342"/>
    </location>
</feature>
<feature type="transmembrane region" description="Helical" evidence="10">
    <location>
        <begin position="248"/>
        <end position="273"/>
    </location>
</feature>
<evidence type="ECO:0000256" key="7">
    <source>
        <dbReference type="ARBA" id="ARBA00023065"/>
    </source>
</evidence>
<comment type="subcellular location">
    <subcellularLocation>
        <location evidence="1">Cell inner membrane</location>
        <topology evidence="1">Multi-pass membrane protein</topology>
    </subcellularLocation>
</comment>
<keyword evidence="5 10" id="KW-0812">Transmembrane</keyword>
<keyword evidence="4" id="KW-1003">Cell membrane</keyword>
<organism evidence="11 12">
    <name type="scientific">Sphingomonas oryzagri</name>
    <dbReference type="NCBI Taxonomy" id="3042314"/>
    <lineage>
        <taxon>Bacteria</taxon>
        <taxon>Pseudomonadati</taxon>
        <taxon>Pseudomonadota</taxon>
        <taxon>Alphaproteobacteria</taxon>
        <taxon>Sphingomonadales</taxon>
        <taxon>Sphingomonadaceae</taxon>
        <taxon>Sphingomonas</taxon>
    </lineage>
</organism>
<dbReference type="InterPro" id="IPR048279">
    <property type="entry name" value="MdtK-like"/>
</dbReference>